<accession>A0A192Y4V0</accession>
<protein>
    <submittedName>
        <fullName evidence="1">Uncharacterized protein</fullName>
    </submittedName>
</protein>
<sequence length="200" mass="22757">MNNPLSLQELSLATAPTEDKVKVLLMFNRTSEVFLQSVGYLPLDAFDAKSREHTIFVEAEMGTYDVVVSNTPGKQPTLSDWKIVPKEEAPQVITEDHLNSKVAYKITERYPVTEQINILARAIKQLAEKYGQELDELEEMLDYIDLVKRTNRAHKEALIESPDVIYKSREDLDAEKAHRYAGGLHELIGPRKIDQGRVFS</sequence>
<name>A0A192Y4V0_9CAUD</name>
<gene>
    <name evidence="1" type="ORF">KTN4_171</name>
</gene>
<dbReference type="Proteomes" id="UP000224336">
    <property type="component" value="Segment"/>
</dbReference>
<evidence type="ECO:0000313" key="1">
    <source>
        <dbReference type="EMBL" id="ANM44929.1"/>
    </source>
</evidence>
<organism evidence="1 2">
    <name type="scientific">Pseudomonas phage KTN4</name>
    <dbReference type="NCBI Taxonomy" id="1862701"/>
    <lineage>
        <taxon>Viruses</taxon>
        <taxon>Duplodnaviria</taxon>
        <taxon>Heunggongvirae</taxon>
        <taxon>Uroviricota</taxon>
        <taxon>Caudoviricetes</taxon>
        <taxon>Chimalliviridae</taxon>
        <taxon>Phikzvirus</taxon>
        <taxon>Phikzvirus phiKZ</taxon>
    </lineage>
</organism>
<proteinExistence type="predicted"/>
<reference evidence="1 2" key="1">
    <citation type="journal article" date="2016" name="Sci. Rep.">
        <title>A proposed integrated approach for the preclinical evaluation of phage therapy in Pseudomonas infections.</title>
        <authorList>
            <person name="Danis-Wlodarczyk K."/>
            <person name="Vandenheuvel D."/>
            <person name="Jang H.B."/>
            <person name="Briers Y."/>
            <person name="Olszak T."/>
            <person name="Arabski M."/>
            <person name="Wasik S."/>
            <person name="Drabik M."/>
            <person name="Higgins G."/>
            <person name="Tyrrell J."/>
            <person name="Harvey B.J."/>
            <person name="Noben J.P."/>
            <person name="Lavigne R."/>
            <person name="Drulis-Kawa Z."/>
        </authorList>
    </citation>
    <scope>NUCLEOTIDE SEQUENCE [LARGE SCALE GENOMIC DNA]</scope>
</reference>
<evidence type="ECO:0000313" key="2">
    <source>
        <dbReference type="Proteomes" id="UP000224336"/>
    </source>
</evidence>
<dbReference type="EMBL" id="KU521356">
    <property type="protein sequence ID" value="ANM44929.1"/>
    <property type="molecule type" value="Genomic_DNA"/>
</dbReference>